<dbReference type="EMBL" id="BDDD01000681">
    <property type="protein sequence ID" value="GAV69044.1"/>
    <property type="molecule type" value="Genomic_DNA"/>
</dbReference>
<dbReference type="InParanoid" id="A0A1Q3BMF8"/>
<dbReference type="OrthoDB" id="1716743at2759"/>
<accession>A0A1Q3BMF8</accession>
<dbReference type="Pfam" id="PF13963">
    <property type="entry name" value="Transpos_assoc"/>
    <property type="match status" value="1"/>
</dbReference>
<proteinExistence type="predicted"/>
<keyword evidence="3" id="KW-1185">Reference proteome</keyword>
<evidence type="ECO:0000259" key="1">
    <source>
        <dbReference type="Pfam" id="PF13963"/>
    </source>
</evidence>
<protein>
    <submittedName>
        <fullName evidence="2">Transpos_assoc domain-containing protein</fullName>
    </submittedName>
</protein>
<feature type="domain" description="Transposase-associated" evidence="1">
    <location>
        <begin position="4"/>
        <end position="76"/>
    </location>
</feature>
<dbReference type="Proteomes" id="UP000187406">
    <property type="component" value="Unassembled WGS sequence"/>
</dbReference>
<sequence>MDTSWIDLRRINPRAYVEGVRMFLNFAYMNKNQDKFIRCPCIKCANRYYHGRDTVNEHLLLDGFLTSYKKWTRHGEGNIGNTVNVSDAMIVDHNTGDDVQVESSLGANMLEMVREGVGIPEVEGNMVDNEEPELDIIVGFDEDSAKFLKLLKDAETELFPNCRGPAKPLKQWGTDKRLILEWNEFHQPVGPNASLLAGQLGSFARDGDLLPLTITSWSGMDQFVLDNIWEDILVKITSIMILSSQYFFIFDLLNCDA</sequence>
<reference evidence="3" key="1">
    <citation type="submission" date="2016-04" db="EMBL/GenBank/DDBJ databases">
        <title>Cephalotus genome sequencing.</title>
        <authorList>
            <person name="Fukushima K."/>
            <person name="Hasebe M."/>
            <person name="Fang X."/>
        </authorList>
    </citation>
    <scope>NUCLEOTIDE SEQUENCE [LARGE SCALE GENOMIC DNA]</scope>
    <source>
        <strain evidence="3">cv. St1</strain>
    </source>
</reference>
<name>A0A1Q3BMF8_CEPFO</name>
<gene>
    <name evidence="2" type="ORF">CFOL_v3_12545</name>
</gene>
<dbReference type="InterPro" id="IPR029480">
    <property type="entry name" value="Transpos_assoc"/>
</dbReference>
<dbReference type="AlphaFoldDB" id="A0A1Q3BMF8"/>
<comment type="caution">
    <text evidence="2">The sequence shown here is derived from an EMBL/GenBank/DDBJ whole genome shotgun (WGS) entry which is preliminary data.</text>
</comment>
<evidence type="ECO:0000313" key="3">
    <source>
        <dbReference type="Proteomes" id="UP000187406"/>
    </source>
</evidence>
<organism evidence="2 3">
    <name type="scientific">Cephalotus follicularis</name>
    <name type="common">Albany pitcher plant</name>
    <dbReference type="NCBI Taxonomy" id="3775"/>
    <lineage>
        <taxon>Eukaryota</taxon>
        <taxon>Viridiplantae</taxon>
        <taxon>Streptophyta</taxon>
        <taxon>Embryophyta</taxon>
        <taxon>Tracheophyta</taxon>
        <taxon>Spermatophyta</taxon>
        <taxon>Magnoliopsida</taxon>
        <taxon>eudicotyledons</taxon>
        <taxon>Gunneridae</taxon>
        <taxon>Pentapetalae</taxon>
        <taxon>rosids</taxon>
        <taxon>fabids</taxon>
        <taxon>Oxalidales</taxon>
        <taxon>Cephalotaceae</taxon>
        <taxon>Cephalotus</taxon>
    </lineage>
</organism>
<evidence type="ECO:0000313" key="2">
    <source>
        <dbReference type="EMBL" id="GAV69044.1"/>
    </source>
</evidence>